<name>A0A352IP86_9GAMM</name>
<dbReference type="AlphaFoldDB" id="A0A352IP86"/>
<comment type="caution">
    <text evidence="1">The sequence shown here is derived from an EMBL/GenBank/DDBJ whole genome shotgun (WGS) entry which is preliminary data.</text>
</comment>
<dbReference type="EMBL" id="DNNA01000047">
    <property type="protein sequence ID" value="HBC33269.1"/>
    <property type="molecule type" value="Genomic_DNA"/>
</dbReference>
<evidence type="ECO:0000313" key="1">
    <source>
        <dbReference type="EMBL" id="HBC33269.1"/>
    </source>
</evidence>
<sequence length="76" mass="8488">MFLKGFLFFNRKSTGPGTVETVSGMKQGGQTKRRIRTFYRVVSDTYVKFAVSEKQNPALGGVLGIEANPRARFDNI</sequence>
<evidence type="ECO:0000313" key="2">
    <source>
        <dbReference type="Proteomes" id="UP000263489"/>
    </source>
</evidence>
<gene>
    <name evidence="1" type="ORF">DC045_02855</name>
</gene>
<protein>
    <submittedName>
        <fullName evidence="1">Uncharacterized protein</fullName>
    </submittedName>
</protein>
<dbReference type="Proteomes" id="UP000263489">
    <property type="component" value="Unassembled WGS sequence"/>
</dbReference>
<accession>A0A352IP86</accession>
<proteinExistence type="predicted"/>
<reference evidence="1 2" key="1">
    <citation type="journal article" date="2018" name="Nat. Biotechnol.">
        <title>A standardized bacterial taxonomy based on genome phylogeny substantially revises the tree of life.</title>
        <authorList>
            <person name="Parks D.H."/>
            <person name="Chuvochina M."/>
            <person name="Waite D.W."/>
            <person name="Rinke C."/>
            <person name="Skarshewski A."/>
            <person name="Chaumeil P.A."/>
            <person name="Hugenholtz P."/>
        </authorList>
    </citation>
    <scope>NUCLEOTIDE SEQUENCE [LARGE SCALE GENOMIC DNA]</scope>
    <source>
        <strain evidence="1">UBA9380</strain>
    </source>
</reference>
<organism evidence="1 2">
    <name type="scientific">Marinobacter adhaerens</name>
    <dbReference type="NCBI Taxonomy" id="1033846"/>
    <lineage>
        <taxon>Bacteria</taxon>
        <taxon>Pseudomonadati</taxon>
        <taxon>Pseudomonadota</taxon>
        <taxon>Gammaproteobacteria</taxon>
        <taxon>Pseudomonadales</taxon>
        <taxon>Marinobacteraceae</taxon>
        <taxon>Marinobacter</taxon>
    </lineage>
</organism>